<organism evidence="1 2">
    <name type="scientific">Porphyromonas somerae</name>
    <dbReference type="NCBI Taxonomy" id="322095"/>
    <lineage>
        <taxon>Bacteria</taxon>
        <taxon>Pseudomonadati</taxon>
        <taxon>Bacteroidota</taxon>
        <taxon>Bacteroidia</taxon>
        <taxon>Bacteroidales</taxon>
        <taxon>Porphyromonadaceae</taxon>
        <taxon>Porphyromonas</taxon>
    </lineage>
</organism>
<name>A0A134BCM9_9PORP</name>
<sequence>MRSSTGHHELPVLVHSVTSTGTNALPCGKLTRPAVLRLFRLYLQP</sequence>
<dbReference type="EMBL" id="LSDK01000030">
    <property type="protein sequence ID" value="KXB77681.1"/>
    <property type="molecule type" value="Genomic_DNA"/>
</dbReference>
<dbReference type="AlphaFoldDB" id="A0A134BCM9"/>
<evidence type="ECO:0000313" key="2">
    <source>
        <dbReference type="Proteomes" id="UP000070224"/>
    </source>
</evidence>
<dbReference type="PATRIC" id="fig|322095.3.peg.433"/>
<reference evidence="2" key="1">
    <citation type="submission" date="2016-01" db="EMBL/GenBank/DDBJ databases">
        <authorList>
            <person name="Mitreva M."/>
            <person name="Pepin K.H."/>
            <person name="Mihindukulasuriya K.A."/>
            <person name="Fulton R."/>
            <person name="Fronick C."/>
            <person name="O'Laughlin M."/>
            <person name="Miner T."/>
            <person name="Herter B."/>
            <person name="Rosa B.A."/>
            <person name="Cordes M."/>
            <person name="Tomlinson C."/>
            <person name="Wollam A."/>
            <person name="Palsikar V.B."/>
            <person name="Mardis E.R."/>
            <person name="Wilson R.K."/>
        </authorList>
    </citation>
    <scope>NUCLEOTIDE SEQUENCE [LARGE SCALE GENOMIC DNA]</scope>
    <source>
        <strain evidence="2">KA00683</strain>
    </source>
</reference>
<protein>
    <submittedName>
        <fullName evidence="1">Uncharacterized protein</fullName>
    </submittedName>
</protein>
<comment type="caution">
    <text evidence="1">The sequence shown here is derived from an EMBL/GenBank/DDBJ whole genome shotgun (WGS) entry which is preliminary data.</text>
</comment>
<proteinExistence type="predicted"/>
<gene>
    <name evidence="1" type="ORF">HMPREF3185_00438</name>
</gene>
<dbReference type="Proteomes" id="UP000070224">
    <property type="component" value="Unassembled WGS sequence"/>
</dbReference>
<evidence type="ECO:0000313" key="1">
    <source>
        <dbReference type="EMBL" id="KXB77681.1"/>
    </source>
</evidence>
<keyword evidence="2" id="KW-1185">Reference proteome</keyword>
<dbReference type="STRING" id="322095.HMPREF3185_00438"/>
<accession>A0A134BCM9</accession>